<accession>A0A319BU46</accession>
<dbReference type="RefSeq" id="XP_025568604.1">
    <property type="nucleotide sequence ID" value="XM_025702076.1"/>
</dbReference>
<feature type="transmembrane region" description="Helical" evidence="1">
    <location>
        <begin position="74"/>
        <end position="96"/>
    </location>
</feature>
<evidence type="ECO:0000313" key="2">
    <source>
        <dbReference type="EMBL" id="PYH74810.1"/>
    </source>
</evidence>
<evidence type="ECO:0000256" key="1">
    <source>
        <dbReference type="SAM" id="Phobius"/>
    </source>
</evidence>
<dbReference type="Proteomes" id="UP000248405">
    <property type="component" value="Unassembled WGS sequence"/>
</dbReference>
<name>A0A319BU46_ASPVC</name>
<feature type="transmembrane region" description="Helical" evidence="1">
    <location>
        <begin position="12"/>
        <end position="37"/>
    </location>
</feature>
<sequence length="161" mass="18003">MMSVFLFPVELAAFRWAGVCIYPSSGCFHLLCLLISILPPSRLLLNLLFLLLSSDIYILRICDKPIWQLNLHPLHFQSSPCLGQCATTYILIIIIYSSSKSAGTHLFNFLHYYQHLAVLLLFLGILCVCVCVCVLSTILSVFGVILIGYTPTILLYVSVSE</sequence>
<dbReference type="AlphaFoldDB" id="A0A319BU46"/>
<keyword evidence="3" id="KW-1185">Reference proteome</keyword>
<dbReference type="GeneID" id="37206668"/>
<proteinExistence type="predicted"/>
<feature type="transmembrane region" description="Helical" evidence="1">
    <location>
        <begin position="116"/>
        <end position="149"/>
    </location>
</feature>
<keyword evidence="1" id="KW-0472">Membrane</keyword>
<protein>
    <submittedName>
        <fullName evidence="2">Uncharacterized protein</fullName>
    </submittedName>
</protein>
<keyword evidence="1" id="KW-0812">Transmembrane</keyword>
<dbReference type="EMBL" id="KZ821614">
    <property type="protein sequence ID" value="PYH74810.1"/>
    <property type="molecule type" value="Genomic_DNA"/>
</dbReference>
<organism evidence="2 3">
    <name type="scientific">Aspergillus vadensis (strain CBS 113365 / IMI 142717 / IBT 24658)</name>
    <dbReference type="NCBI Taxonomy" id="1448311"/>
    <lineage>
        <taxon>Eukaryota</taxon>
        <taxon>Fungi</taxon>
        <taxon>Dikarya</taxon>
        <taxon>Ascomycota</taxon>
        <taxon>Pezizomycotina</taxon>
        <taxon>Eurotiomycetes</taxon>
        <taxon>Eurotiomycetidae</taxon>
        <taxon>Eurotiales</taxon>
        <taxon>Aspergillaceae</taxon>
        <taxon>Aspergillus</taxon>
        <taxon>Aspergillus subgen. Circumdati</taxon>
    </lineage>
</organism>
<reference evidence="2" key="1">
    <citation type="submission" date="2016-12" db="EMBL/GenBank/DDBJ databases">
        <title>The genomes of Aspergillus section Nigri reveals drivers in fungal speciation.</title>
        <authorList>
            <consortium name="DOE Joint Genome Institute"/>
            <person name="Vesth T.C."/>
            <person name="Nybo J."/>
            <person name="Theobald S."/>
            <person name="Brandl J."/>
            <person name="Frisvad J.C."/>
            <person name="Nielsen K.F."/>
            <person name="Lyhne E.K."/>
            <person name="Kogle M.E."/>
            <person name="Kuo A."/>
            <person name="Riley R."/>
            <person name="Clum A."/>
            <person name="Nolan M."/>
            <person name="Lipzen A."/>
            <person name="Salamov A."/>
            <person name="Henrissat B."/>
            <person name="Wiebenga A."/>
            <person name="De Vries R.P."/>
            <person name="Grigoriev I.V."/>
            <person name="Mortensen U.H."/>
            <person name="Andersen M.R."/>
            <person name="Baker S.E."/>
        </authorList>
    </citation>
    <scope>NUCLEOTIDE SEQUENCE [LARGE SCALE GENOMIC DNA]</scope>
    <source>
        <strain evidence="2">CBS 113365</strain>
    </source>
</reference>
<feature type="transmembrane region" description="Helical" evidence="1">
    <location>
        <begin position="43"/>
        <end position="62"/>
    </location>
</feature>
<evidence type="ECO:0000313" key="3">
    <source>
        <dbReference type="Proteomes" id="UP000248405"/>
    </source>
</evidence>
<gene>
    <name evidence="2" type="ORF">BO88DRAFT_23340</name>
</gene>
<keyword evidence="1" id="KW-1133">Transmembrane helix</keyword>